<dbReference type="SUPFAM" id="SSF53254">
    <property type="entry name" value="Phosphoglycerate mutase-like"/>
    <property type="match status" value="1"/>
</dbReference>
<dbReference type="InterPro" id="IPR029033">
    <property type="entry name" value="His_PPase_superfam"/>
</dbReference>
<dbReference type="Gene3D" id="3.40.50.1240">
    <property type="entry name" value="Phosphoglycerate mutase-like"/>
    <property type="match status" value="1"/>
</dbReference>
<name>A0A6A5TGX9_9PLEO</name>
<dbReference type="Proteomes" id="UP000800035">
    <property type="component" value="Unassembled WGS sequence"/>
</dbReference>
<dbReference type="InterPro" id="IPR013078">
    <property type="entry name" value="His_Pase_superF_clade-1"/>
</dbReference>
<dbReference type="EMBL" id="ML977021">
    <property type="protein sequence ID" value="KAF1950902.1"/>
    <property type="molecule type" value="Genomic_DNA"/>
</dbReference>
<evidence type="ECO:0000313" key="2">
    <source>
        <dbReference type="Proteomes" id="UP000800035"/>
    </source>
</evidence>
<sequence>MSTPTAASPKFKYTAQRGFFSHDSDPASWEFRATTRPSLGLLDRSYPTDAAYDPKREKTQWERFIHYLHYLNKTTTDKKYKLFYLIRHGQGIHNVKEAEVGREEWDRYWSKLSGDATTIWEDAALTLVGEQQAKDIARFFEDGDVAAPERVYSSPLQRCLRTTELAYSSFPIQPIVKENLRERLGVHTCDKRGTKSYIADAFPKFAFEAGFTEEDELWKPDVRESLDEHVIRKTKLLDEIFSEAADALIISLTVHSGAIMALFGATGWGMVPVAAGAVYPLLVLAESEG</sequence>
<reference evidence="1" key="1">
    <citation type="journal article" date="2020" name="Stud. Mycol.">
        <title>101 Dothideomycetes genomes: a test case for predicting lifestyles and emergence of pathogens.</title>
        <authorList>
            <person name="Haridas S."/>
            <person name="Albert R."/>
            <person name="Binder M."/>
            <person name="Bloem J."/>
            <person name="Labutti K."/>
            <person name="Salamov A."/>
            <person name="Andreopoulos B."/>
            <person name="Baker S."/>
            <person name="Barry K."/>
            <person name="Bills G."/>
            <person name="Bluhm B."/>
            <person name="Cannon C."/>
            <person name="Castanera R."/>
            <person name="Culley D."/>
            <person name="Daum C."/>
            <person name="Ezra D."/>
            <person name="Gonzalez J."/>
            <person name="Henrissat B."/>
            <person name="Kuo A."/>
            <person name="Liang C."/>
            <person name="Lipzen A."/>
            <person name="Lutzoni F."/>
            <person name="Magnuson J."/>
            <person name="Mondo S."/>
            <person name="Nolan M."/>
            <person name="Ohm R."/>
            <person name="Pangilinan J."/>
            <person name="Park H.-J."/>
            <person name="Ramirez L."/>
            <person name="Alfaro M."/>
            <person name="Sun H."/>
            <person name="Tritt A."/>
            <person name="Yoshinaga Y."/>
            <person name="Zwiers L.-H."/>
            <person name="Turgeon B."/>
            <person name="Goodwin S."/>
            <person name="Spatafora J."/>
            <person name="Crous P."/>
            <person name="Grigoriev I."/>
        </authorList>
    </citation>
    <scope>NUCLEOTIDE SEQUENCE</scope>
    <source>
        <strain evidence="1">CBS 675.92</strain>
    </source>
</reference>
<dbReference type="OrthoDB" id="496981at2759"/>
<dbReference type="SMART" id="SM00855">
    <property type="entry name" value="PGAM"/>
    <property type="match status" value="1"/>
</dbReference>
<dbReference type="AlphaFoldDB" id="A0A6A5TGX9"/>
<protein>
    <submittedName>
        <fullName evidence="1">Phosphoglycerate mutase-like protein</fullName>
    </submittedName>
</protein>
<dbReference type="Pfam" id="PF00300">
    <property type="entry name" value="His_Phos_1"/>
    <property type="match status" value="1"/>
</dbReference>
<dbReference type="CDD" id="cd07067">
    <property type="entry name" value="HP_PGM_like"/>
    <property type="match status" value="1"/>
</dbReference>
<evidence type="ECO:0000313" key="1">
    <source>
        <dbReference type="EMBL" id="KAF1950902.1"/>
    </source>
</evidence>
<accession>A0A6A5TGX9</accession>
<gene>
    <name evidence="1" type="ORF">CC80DRAFT_496431</name>
</gene>
<dbReference type="InterPro" id="IPR050275">
    <property type="entry name" value="PGM_Phosphatase"/>
</dbReference>
<keyword evidence="2" id="KW-1185">Reference proteome</keyword>
<dbReference type="PANTHER" id="PTHR48100">
    <property type="entry name" value="BROAD-SPECIFICITY PHOSPHATASE YOR283W-RELATED"/>
    <property type="match status" value="1"/>
</dbReference>
<dbReference type="GO" id="GO:0005737">
    <property type="term" value="C:cytoplasm"/>
    <property type="evidence" value="ECO:0007669"/>
    <property type="project" value="TreeGrafter"/>
</dbReference>
<proteinExistence type="predicted"/>
<organism evidence="1 2">
    <name type="scientific">Byssothecium circinans</name>
    <dbReference type="NCBI Taxonomy" id="147558"/>
    <lineage>
        <taxon>Eukaryota</taxon>
        <taxon>Fungi</taxon>
        <taxon>Dikarya</taxon>
        <taxon>Ascomycota</taxon>
        <taxon>Pezizomycotina</taxon>
        <taxon>Dothideomycetes</taxon>
        <taxon>Pleosporomycetidae</taxon>
        <taxon>Pleosporales</taxon>
        <taxon>Massarineae</taxon>
        <taxon>Massarinaceae</taxon>
        <taxon>Byssothecium</taxon>
    </lineage>
</organism>
<dbReference type="PANTHER" id="PTHR48100:SF1">
    <property type="entry name" value="HISTIDINE PHOSPHATASE FAMILY PROTEIN-RELATED"/>
    <property type="match status" value="1"/>
</dbReference>
<dbReference type="GO" id="GO:0016791">
    <property type="term" value="F:phosphatase activity"/>
    <property type="evidence" value="ECO:0007669"/>
    <property type="project" value="TreeGrafter"/>
</dbReference>